<reference evidence="1" key="1">
    <citation type="submission" date="2023-07" db="EMBL/GenBank/DDBJ databases">
        <title>A chromosome-level genome assembly of Lolium multiflorum.</title>
        <authorList>
            <person name="Chen Y."/>
            <person name="Copetti D."/>
            <person name="Kolliker R."/>
            <person name="Studer B."/>
        </authorList>
    </citation>
    <scope>NUCLEOTIDE SEQUENCE</scope>
    <source>
        <strain evidence="1">02402/16</strain>
        <tissue evidence="1">Leaf</tissue>
    </source>
</reference>
<sequence>MSAVIDRLARHTGGVERENLRVDGGGPRVRRDANGGAAVGGHHDAFYSPAVIQFSGSGGSKDDRALHAGAALYMPAASIGHVGALGELGYCLQDSYGVRYSLLDGRRLLIQDNNSEVTAASASLFKAFRGATGACPATSALLGQVDALDELVYCLQDSYGVLCSLFDGRRLLIQDNANELAATSASLFKPFRSSAAPRVAVRRLRVPQPTARLDAATGLADYGESRCRALSDLVERLGSVRRRLWQFGKNLI</sequence>
<proteinExistence type="predicted"/>
<gene>
    <name evidence="1" type="ORF">QYE76_070440</name>
</gene>
<dbReference type="Proteomes" id="UP001231189">
    <property type="component" value="Unassembled WGS sequence"/>
</dbReference>
<evidence type="ECO:0000313" key="2">
    <source>
        <dbReference type="Proteomes" id="UP001231189"/>
    </source>
</evidence>
<dbReference type="PANTHER" id="PTHR46758:SF18">
    <property type="entry name" value="OS04G0385600 PROTEIN"/>
    <property type="match status" value="1"/>
</dbReference>
<keyword evidence="2" id="KW-1185">Reference proteome</keyword>
<dbReference type="EMBL" id="JAUUTY010000004">
    <property type="protein sequence ID" value="KAK1652635.1"/>
    <property type="molecule type" value="Genomic_DNA"/>
</dbReference>
<comment type="caution">
    <text evidence="1">The sequence shown here is derived from an EMBL/GenBank/DDBJ whole genome shotgun (WGS) entry which is preliminary data.</text>
</comment>
<dbReference type="PANTHER" id="PTHR46758">
    <property type="entry name" value="MYND DOMAIN-CONTAINING"/>
    <property type="match status" value="1"/>
</dbReference>
<accession>A0AAD8SKL3</accession>
<evidence type="ECO:0000313" key="1">
    <source>
        <dbReference type="EMBL" id="KAK1652635.1"/>
    </source>
</evidence>
<dbReference type="InterPro" id="IPR044508">
    <property type="entry name" value="At5g50450/At1g67340-like"/>
</dbReference>
<dbReference type="AlphaFoldDB" id="A0AAD8SKL3"/>
<protein>
    <submittedName>
        <fullName evidence="1">Uncharacterized protein</fullName>
    </submittedName>
</protein>
<name>A0AAD8SKL3_LOLMU</name>
<organism evidence="1 2">
    <name type="scientific">Lolium multiflorum</name>
    <name type="common">Italian ryegrass</name>
    <name type="synonym">Lolium perenne subsp. multiflorum</name>
    <dbReference type="NCBI Taxonomy" id="4521"/>
    <lineage>
        <taxon>Eukaryota</taxon>
        <taxon>Viridiplantae</taxon>
        <taxon>Streptophyta</taxon>
        <taxon>Embryophyta</taxon>
        <taxon>Tracheophyta</taxon>
        <taxon>Spermatophyta</taxon>
        <taxon>Magnoliopsida</taxon>
        <taxon>Liliopsida</taxon>
        <taxon>Poales</taxon>
        <taxon>Poaceae</taxon>
        <taxon>BOP clade</taxon>
        <taxon>Pooideae</taxon>
        <taxon>Poodae</taxon>
        <taxon>Poeae</taxon>
        <taxon>Poeae Chloroplast Group 2 (Poeae type)</taxon>
        <taxon>Loliodinae</taxon>
        <taxon>Loliinae</taxon>
        <taxon>Lolium</taxon>
    </lineage>
</organism>